<keyword evidence="5" id="KW-1185">Reference proteome</keyword>
<dbReference type="InterPro" id="IPR038020">
    <property type="entry name" value="MbtH-like_sf"/>
</dbReference>
<dbReference type="GO" id="GO:0019290">
    <property type="term" value="P:siderophore biosynthetic process"/>
    <property type="evidence" value="ECO:0007669"/>
    <property type="project" value="TreeGrafter"/>
</dbReference>
<dbReference type="STRING" id="68214.AVL59_22965"/>
<protein>
    <submittedName>
        <fullName evidence="2">Antibiotic synthesis protein MbtH</fullName>
    </submittedName>
    <submittedName>
        <fullName evidence="3">MbtH protein</fullName>
    </submittedName>
</protein>
<dbReference type="Gene3D" id="3.90.820.10">
    <property type="entry name" value="Structural Genomics, Unknown Function 30-nov-00 1gh9 Mol_id"/>
    <property type="match status" value="1"/>
</dbReference>
<reference evidence="2 4" key="1">
    <citation type="submission" date="2016-06" db="EMBL/GenBank/DDBJ databases">
        <title>Complete genome sequence of Streptomyces griseochromogenes ATCC 14511, the Blasticidin S producer.</title>
        <authorList>
            <person name="Wu L."/>
        </authorList>
    </citation>
    <scope>NUCLEOTIDE SEQUENCE [LARGE SCALE GENOMIC DNA]</scope>
    <source>
        <strain evidence="2 4">ATCC 14511</strain>
    </source>
</reference>
<dbReference type="AlphaFoldDB" id="A0A1B1AZW4"/>
<evidence type="ECO:0000259" key="1">
    <source>
        <dbReference type="SMART" id="SM00923"/>
    </source>
</evidence>
<dbReference type="EMBL" id="JAGGLP010000043">
    <property type="protein sequence ID" value="MBP2056266.1"/>
    <property type="molecule type" value="Genomic_DNA"/>
</dbReference>
<dbReference type="GO" id="GO:0005829">
    <property type="term" value="C:cytosol"/>
    <property type="evidence" value="ECO:0007669"/>
    <property type="project" value="TreeGrafter"/>
</dbReference>
<dbReference type="RefSeq" id="WP_067307530.1">
    <property type="nucleotide sequence ID" value="NZ_CP016279.1"/>
</dbReference>
<dbReference type="Pfam" id="PF03621">
    <property type="entry name" value="MbtH"/>
    <property type="match status" value="1"/>
</dbReference>
<dbReference type="Proteomes" id="UP001519309">
    <property type="component" value="Unassembled WGS sequence"/>
</dbReference>
<dbReference type="SUPFAM" id="SSF160582">
    <property type="entry name" value="MbtH-like"/>
    <property type="match status" value="1"/>
</dbReference>
<evidence type="ECO:0000313" key="2">
    <source>
        <dbReference type="EMBL" id="ANP52052.1"/>
    </source>
</evidence>
<gene>
    <name evidence="2" type="ORF">AVL59_22965</name>
    <name evidence="3" type="ORF">J2Z21_009284</name>
</gene>
<dbReference type="PANTHER" id="PTHR38444">
    <property type="entry name" value="ENTEROBACTIN BIOSYNTHESIS PROTEIN YBDZ"/>
    <property type="match status" value="1"/>
</dbReference>
<accession>A0A1B1AZW4</accession>
<sequence>MFDIEGSEFRVVRNNEEQYSIWATHRELPAGWFEVGSRGSKTECLAYIERSWTNMRPASLRRSLSGDEGTAA</sequence>
<dbReference type="InterPro" id="IPR005153">
    <property type="entry name" value="MbtH-like_dom"/>
</dbReference>
<dbReference type="OrthoDB" id="7584480at2"/>
<proteinExistence type="predicted"/>
<organism evidence="2 4">
    <name type="scientific">Streptomyces griseochromogenes</name>
    <dbReference type="NCBI Taxonomy" id="68214"/>
    <lineage>
        <taxon>Bacteria</taxon>
        <taxon>Bacillati</taxon>
        <taxon>Actinomycetota</taxon>
        <taxon>Actinomycetes</taxon>
        <taxon>Kitasatosporales</taxon>
        <taxon>Streptomycetaceae</taxon>
        <taxon>Streptomyces</taxon>
    </lineage>
</organism>
<dbReference type="EMBL" id="CP016279">
    <property type="protein sequence ID" value="ANP52052.1"/>
    <property type="molecule type" value="Genomic_DNA"/>
</dbReference>
<name>A0A1B1AZW4_9ACTN</name>
<dbReference type="Proteomes" id="UP000092659">
    <property type="component" value="Chromosome"/>
</dbReference>
<dbReference type="InterPro" id="IPR037407">
    <property type="entry name" value="MLP_fam"/>
</dbReference>
<reference evidence="3 5" key="2">
    <citation type="submission" date="2021-03" db="EMBL/GenBank/DDBJ databases">
        <title>Genomic Encyclopedia of Type Strains, Phase IV (KMG-IV): sequencing the most valuable type-strain genomes for metagenomic binning, comparative biology and taxonomic classification.</title>
        <authorList>
            <person name="Goeker M."/>
        </authorList>
    </citation>
    <scope>NUCLEOTIDE SEQUENCE [LARGE SCALE GENOMIC DNA]</scope>
    <source>
        <strain evidence="3 5">DSM 40499</strain>
    </source>
</reference>
<feature type="domain" description="MbtH-like" evidence="1">
    <location>
        <begin position="2"/>
        <end position="50"/>
    </location>
</feature>
<dbReference type="PANTHER" id="PTHR38444:SF1">
    <property type="entry name" value="ENTEROBACTIN BIOSYNTHESIS PROTEIN YBDZ"/>
    <property type="match status" value="1"/>
</dbReference>
<evidence type="ECO:0000313" key="3">
    <source>
        <dbReference type="EMBL" id="MBP2056266.1"/>
    </source>
</evidence>
<dbReference type="KEGG" id="sgs:AVL59_22965"/>
<dbReference type="SMART" id="SM00923">
    <property type="entry name" value="MbtH"/>
    <property type="match status" value="1"/>
</dbReference>
<evidence type="ECO:0000313" key="4">
    <source>
        <dbReference type="Proteomes" id="UP000092659"/>
    </source>
</evidence>
<evidence type="ECO:0000313" key="5">
    <source>
        <dbReference type="Proteomes" id="UP001519309"/>
    </source>
</evidence>